<dbReference type="Proteomes" id="UP000322873">
    <property type="component" value="Unassembled WGS sequence"/>
</dbReference>
<gene>
    <name evidence="3" type="ORF">EYC84_001213</name>
</gene>
<organism evidence="3 4">
    <name type="scientific">Monilinia fructicola</name>
    <name type="common">Brown rot fungus</name>
    <name type="synonym">Ciboria fructicola</name>
    <dbReference type="NCBI Taxonomy" id="38448"/>
    <lineage>
        <taxon>Eukaryota</taxon>
        <taxon>Fungi</taxon>
        <taxon>Dikarya</taxon>
        <taxon>Ascomycota</taxon>
        <taxon>Pezizomycotina</taxon>
        <taxon>Leotiomycetes</taxon>
        <taxon>Helotiales</taxon>
        <taxon>Sclerotiniaceae</taxon>
        <taxon>Monilinia</taxon>
    </lineage>
</organism>
<dbReference type="AlphaFoldDB" id="A0A5M9JJG7"/>
<comment type="caution">
    <text evidence="3">The sequence shown here is derived from an EMBL/GenBank/DDBJ whole genome shotgun (WGS) entry which is preliminary data.</text>
</comment>
<evidence type="ECO:0008006" key="5">
    <source>
        <dbReference type="Google" id="ProtNLM"/>
    </source>
</evidence>
<evidence type="ECO:0000313" key="3">
    <source>
        <dbReference type="EMBL" id="KAA8569604.1"/>
    </source>
</evidence>
<dbReference type="VEuPathDB" id="FungiDB:MFRU_004g03400"/>
<feature type="signal peptide" evidence="2">
    <location>
        <begin position="1"/>
        <end position="26"/>
    </location>
</feature>
<keyword evidence="4" id="KW-1185">Reference proteome</keyword>
<name>A0A5M9JJG7_MONFR</name>
<feature type="compositionally biased region" description="Polar residues" evidence="1">
    <location>
        <begin position="121"/>
        <end position="134"/>
    </location>
</feature>
<reference evidence="3 4" key="1">
    <citation type="submission" date="2019-06" db="EMBL/GenBank/DDBJ databases">
        <title>Genome Sequence of the Brown Rot Fungal Pathogen Monilinia fructicola.</title>
        <authorList>
            <person name="De Miccolis Angelini R.M."/>
            <person name="Landi L."/>
            <person name="Abate D."/>
            <person name="Pollastro S."/>
            <person name="Romanazzi G."/>
            <person name="Faretra F."/>
        </authorList>
    </citation>
    <scope>NUCLEOTIDE SEQUENCE [LARGE SCALE GENOMIC DNA]</scope>
    <source>
        <strain evidence="3 4">Mfrc123</strain>
    </source>
</reference>
<proteinExistence type="predicted"/>
<evidence type="ECO:0000256" key="1">
    <source>
        <dbReference type="SAM" id="MobiDB-lite"/>
    </source>
</evidence>
<accession>A0A5M9JJG7</accession>
<sequence length="286" mass="29268">MIASPLTMQLLAVVTLLFCHVPSLVGLFTSIATSDLSTGELVGVVIISSQTVYVQEPNFFPATVWGVPEVTPSTTGRSAAGTGITVSTSDNTHSSFSNCTLPPATPSTAALPTATFPAPVSQGNTSATPSSSSADVLPTPAATTTPIADELATVTTSSKTCNTDVAGVTIPIGDLTIGEFVAAYVTCGQTIYIQEPNFYAPKTYYGVPASAMATPTDAASPTGGAAKPRVLAARMGNIPAIHRTRPTLLRQADEDRIHSVPSGVAGNRGAAALRQKGGMRKRMSAS</sequence>
<feature type="region of interest" description="Disordered" evidence="1">
    <location>
        <begin position="112"/>
        <end position="137"/>
    </location>
</feature>
<feature type="chain" id="PRO_5024361836" description="LysM domain-containing protein" evidence="2">
    <location>
        <begin position="27"/>
        <end position="286"/>
    </location>
</feature>
<evidence type="ECO:0000256" key="2">
    <source>
        <dbReference type="SAM" id="SignalP"/>
    </source>
</evidence>
<keyword evidence="2" id="KW-0732">Signal</keyword>
<protein>
    <recommendedName>
        <fullName evidence="5">LysM domain-containing protein</fullName>
    </recommendedName>
</protein>
<evidence type="ECO:0000313" key="4">
    <source>
        <dbReference type="Proteomes" id="UP000322873"/>
    </source>
</evidence>
<dbReference type="EMBL" id="VICG01000008">
    <property type="protein sequence ID" value="KAA8569604.1"/>
    <property type="molecule type" value="Genomic_DNA"/>
</dbReference>